<dbReference type="FunFam" id="1.10.340.30:FF:000006">
    <property type="entry name" value="N-glycosylase/DNA lyase isoform X2"/>
    <property type="match status" value="1"/>
</dbReference>
<dbReference type="Pfam" id="PF00730">
    <property type="entry name" value="HhH-GPD"/>
    <property type="match status" value="1"/>
</dbReference>
<dbReference type="CDD" id="cd00056">
    <property type="entry name" value="ENDO3c"/>
    <property type="match status" value="1"/>
</dbReference>
<evidence type="ECO:0000313" key="16">
    <source>
        <dbReference type="EMBL" id="CDW17619.1"/>
    </source>
</evidence>
<dbReference type="GO" id="GO:0003684">
    <property type="term" value="F:damaged DNA binding"/>
    <property type="evidence" value="ECO:0007669"/>
    <property type="project" value="InterPro"/>
</dbReference>
<dbReference type="FunFam" id="1.10.1670.10:FF:000005">
    <property type="entry name" value="N-glycosylase/DNA lyase OGG1"/>
    <property type="match status" value="1"/>
</dbReference>
<dbReference type="InterPro" id="IPR023170">
    <property type="entry name" value="HhH_base_excis_C"/>
</dbReference>
<dbReference type="EC" id="4.2.99.18" evidence="3"/>
<dbReference type="Pfam" id="PF07934">
    <property type="entry name" value="OGG_N"/>
    <property type="match status" value="1"/>
</dbReference>
<dbReference type="OMA" id="GYAQEYL"/>
<dbReference type="PANTHER" id="PTHR10242">
    <property type="entry name" value="8-OXOGUANINE DNA GLYCOSYLASE"/>
    <property type="match status" value="1"/>
</dbReference>
<feature type="domain" description="HhH-GPD" evidence="15">
    <location>
        <begin position="129"/>
        <end position="303"/>
    </location>
</feature>
<evidence type="ECO:0000256" key="6">
    <source>
        <dbReference type="ARBA" id="ARBA00023204"/>
    </source>
</evidence>
<dbReference type="InterPro" id="IPR011257">
    <property type="entry name" value="DNA_glycosylase"/>
</dbReference>
<dbReference type="GO" id="GO:0006285">
    <property type="term" value="P:base-excision repair, AP site formation"/>
    <property type="evidence" value="ECO:0007669"/>
    <property type="project" value="TreeGrafter"/>
</dbReference>
<keyword evidence="5" id="KW-0378">Hydrolase</keyword>
<feature type="compositionally biased region" description="Basic and acidic residues" evidence="14">
    <location>
        <begin position="311"/>
        <end position="320"/>
    </location>
</feature>
<comment type="catalytic activity">
    <reaction evidence="12">
        <text>2'-deoxyribonucleotide-(2'-deoxyribose 5'-phosphate)-2'-deoxyribonucleotide-DNA = a 3'-end 2'-deoxyribonucleotide-(2,3-dehydro-2,3-deoxyribose 5'-phosphate)-DNA + a 5'-end 5'-phospho-2'-deoxyribonucleoside-DNA + H(+)</text>
        <dbReference type="Rhea" id="RHEA:66592"/>
        <dbReference type="Rhea" id="RHEA-COMP:13180"/>
        <dbReference type="Rhea" id="RHEA-COMP:16897"/>
        <dbReference type="Rhea" id="RHEA-COMP:17067"/>
        <dbReference type="ChEBI" id="CHEBI:15378"/>
        <dbReference type="ChEBI" id="CHEBI:136412"/>
        <dbReference type="ChEBI" id="CHEBI:157695"/>
        <dbReference type="ChEBI" id="CHEBI:167181"/>
        <dbReference type="EC" id="4.2.99.18"/>
    </reaction>
</comment>
<evidence type="ECO:0000256" key="1">
    <source>
        <dbReference type="ARBA" id="ARBA00004123"/>
    </source>
</evidence>
<dbReference type="GO" id="GO:0005634">
    <property type="term" value="C:nucleus"/>
    <property type="evidence" value="ECO:0007669"/>
    <property type="project" value="UniProtKB-SubCell"/>
</dbReference>
<comment type="subcellular location">
    <subcellularLocation>
        <location evidence="1">Nucleus</location>
    </subcellularLocation>
</comment>
<dbReference type="Gene3D" id="1.10.340.30">
    <property type="entry name" value="Hypothetical protein, domain 2"/>
    <property type="match status" value="1"/>
</dbReference>
<organism evidence="16">
    <name type="scientific">Lepeophtheirus salmonis</name>
    <name type="common">Salmon louse</name>
    <name type="synonym">Caligus salmonis</name>
    <dbReference type="NCBI Taxonomy" id="72036"/>
    <lineage>
        <taxon>Eukaryota</taxon>
        <taxon>Metazoa</taxon>
        <taxon>Ecdysozoa</taxon>
        <taxon>Arthropoda</taxon>
        <taxon>Crustacea</taxon>
        <taxon>Multicrustacea</taxon>
        <taxon>Hexanauplia</taxon>
        <taxon>Copepoda</taxon>
        <taxon>Siphonostomatoida</taxon>
        <taxon>Caligidae</taxon>
        <taxon>Lepeophtheirus</taxon>
    </lineage>
</organism>
<reference evidence="16" key="1">
    <citation type="submission" date="2014-05" db="EMBL/GenBank/DDBJ databases">
        <authorList>
            <person name="Chronopoulou M."/>
        </authorList>
    </citation>
    <scope>NUCLEOTIDE SEQUENCE</scope>
    <source>
        <tissue evidence="16">Whole organism</tissue>
    </source>
</reference>
<keyword evidence="4" id="KW-0227">DNA damage</keyword>
<evidence type="ECO:0000256" key="4">
    <source>
        <dbReference type="ARBA" id="ARBA00022763"/>
    </source>
</evidence>
<evidence type="ECO:0000256" key="13">
    <source>
        <dbReference type="ARBA" id="ARBA00073127"/>
    </source>
</evidence>
<evidence type="ECO:0000256" key="10">
    <source>
        <dbReference type="ARBA" id="ARBA00023295"/>
    </source>
</evidence>
<keyword evidence="10" id="KW-0326">Glycosidase</keyword>
<dbReference type="InterPro" id="IPR003265">
    <property type="entry name" value="HhH-GPD_domain"/>
</dbReference>
<dbReference type="InterPro" id="IPR012904">
    <property type="entry name" value="OGG_N"/>
</dbReference>
<comment type="function">
    <text evidence="11">DNA repair enzyme that incises DNA at 8-oxoG residues. Excises 7,8-dihydro-8-oxoguanine and 2,6-diamino-4-hydroxy-5-N-methylformamidopyrimidine (FAPY) from damaged DNA. Has a beta-lyase activity that nicks DNA 3' to the lesion.</text>
</comment>
<evidence type="ECO:0000259" key="15">
    <source>
        <dbReference type="SMART" id="SM00478"/>
    </source>
</evidence>
<dbReference type="SUPFAM" id="SSF55945">
    <property type="entry name" value="TATA-box binding protein-like"/>
    <property type="match status" value="1"/>
</dbReference>
<feature type="region of interest" description="Disordered" evidence="14">
    <location>
        <begin position="311"/>
        <end position="331"/>
    </location>
</feature>
<dbReference type="Gene3D" id="3.30.310.40">
    <property type="match status" value="1"/>
</dbReference>
<evidence type="ECO:0000256" key="9">
    <source>
        <dbReference type="ARBA" id="ARBA00023268"/>
    </source>
</evidence>
<dbReference type="PANTHER" id="PTHR10242:SF2">
    <property type="entry name" value="N-GLYCOSYLASE_DNA LYASE"/>
    <property type="match status" value="1"/>
</dbReference>
<dbReference type="GO" id="GO:0140078">
    <property type="term" value="F:class I DNA-(apurinic or apyrimidinic site) endonuclease activity"/>
    <property type="evidence" value="ECO:0007669"/>
    <property type="project" value="UniProtKB-EC"/>
</dbReference>
<dbReference type="SMART" id="SM00478">
    <property type="entry name" value="ENDO3c"/>
    <property type="match status" value="1"/>
</dbReference>
<evidence type="ECO:0000256" key="11">
    <source>
        <dbReference type="ARBA" id="ARBA00025652"/>
    </source>
</evidence>
<keyword evidence="6" id="KW-0234">DNA repair</keyword>
<evidence type="ECO:0000256" key="2">
    <source>
        <dbReference type="ARBA" id="ARBA00010679"/>
    </source>
</evidence>
<dbReference type="InterPro" id="IPR052054">
    <property type="entry name" value="Oxidative_DNA_repair_enzyme"/>
</dbReference>
<keyword evidence="9" id="KW-0511">Multifunctional enzyme</keyword>
<keyword evidence="8" id="KW-0539">Nucleus</keyword>
<dbReference type="GO" id="GO:0034039">
    <property type="term" value="F:8-oxo-7,8-dihydroguanine DNA N-glycosylase activity"/>
    <property type="evidence" value="ECO:0007669"/>
    <property type="project" value="TreeGrafter"/>
</dbReference>
<evidence type="ECO:0000256" key="12">
    <source>
        <dbReference type="ARBA" id="ARBA00044632"/>
    </source>
</evidence>
<evidence type="ECO:0000256" key="3">
    <source>
        <dbReference type="ARBA" id="ARBA00012720"/>
    </source>
</evidence>
<evidence type="ECO:0000256" key="14">
    <source>
        <dbReference type="SAM" id="MobiDB-lite"/>
    </source>
</evidence>
<proteinExistence type="inferred from homology"/>
<comment type="similarity">
    <text evidence="2">Belongs to the type-1 OGG1 family.</text>
</comment>
<dbReference type="EMBL" id="HACA01000258">
    <property type="protein sequence ID" value="CDW17619.1"/>
    <property type="molecule type" value="Transcribed_RNA"/>
</dbReference>
<accession>A0A0K2SVA8</accession>
<dbReference type="AlphaFoldDB" id="A0A0K2SVA8"/>
<name>A0A0K2SVA8_LEPSM</name>
<dbReference type="GO" id="GO:0006289">
    <property type="term" value="P:nucleotide-excision repair"/>
    <property type="evidence" value="ECO:0007669"/>
    <property type="project" value="InterPro"/>
</dbReference>
<dbReference type="OrthoDB" id="238681at2759"/>
<sequence>MNTFWNKIPWNTFPCSKNELRLDITLKCGQSFRWSESDESCWTGAWRNKIWTLKQDSDLIYFKAYPYSKGEVLENSQQLQDYFQLNVKLDPLYKEWSKVDKQFSKVAKHYPGVRMLRQDPVENVFSFICSSNNNIKRISSMVEHMSTEYGSYLGSINDKDYHSFPTVEQLNKDKNIEENLRSNGFGYRAGYIVKTAKKLLKNGSEDSLLKLRELSYQDAKEQLIQLPGVGPKVADCILLMSLDKAGAIPVDTHMFQIAARYYLPHLVGKKSVNSKIYLEIGDYFRDLFGDYAGWAHSVLFSADLKHLQGMKNKDDIEGKPPTKKARKQKPA</sequence>
<protein>
    <recommendedName>
        <fullName evidence="13">N-glycosylase/DNA lyase</fullName>
        <ecNumber evidence="3">4.2.99.18</ecNumber>
    </recommendedName>
</protein>
<dbReference type="SUPFAM" id="SSF48150">
    <property type="entry name" value="DNA-glycosylase"/>
    <property type="match status" value="1"/>
</dbReference>
<feature type="compositionally biased region" description="Basic residues" evidence="14">
    <location>
        <begin position="321"/>
        <end position="331"/>
    </location>
</feature>
<evidence type="ECO:0000256" key="7">
    <source>
        <dbReference type="ARBA" id="ARBA00023239"/>
    </source>
</evidence>
<keyword evidence="7" id="KW-0456">Lyase</keyword>
<evidence type="ECO:0000256" key="8">
    <source>
        <dbReference type="ARBA" id="ARBA00023242"/>
    </source>
</evidence>
<dbReference type="Gene3D" id="1.10.1670.10">
    <property type="entry name" value="Helix-hairpin-Helix base-excision DNA repair enzymes (C-terminal)"/>
    <property type="match status" value="1"/>
</dbReference>
<evidence type="ECO:0000256" key="5">
    <source>
        <dbReference type="ARBA" id="ARBA00022801"/>
    </source>
</evidence>